<dbReference type="EC" id="3.2.1.33" evidence="6"/>
<evidence type="ECO:0000256" key="3">
    <source>
        <dbReference type="ARBA" id="ARBA00003530"/>
    </source>
</evidence>
<keyword evidence="10" id="KW-0808">Transferase</keyword>
<dbReference type="STRING" id="361077.A0A152A9F1"/>
<reference evidence="21 22" key="1">
    <citation type="submission" date="2015-12" db="EMBL/GenBank/DDBJ databases">
        <title>Dictyostelia acquired genes for synthesis and detection of signals that induce cell-type specialization by lateral gene transfer from prokaryotes.</title>
        <authorList>
            <person name="Gloeckner G."/>
            <person name="Schaap P."/>
        </authorList>
    </citation>
    <scope>NUCLEOTIDE SEQUENCE [LARGE SCALE GENOMIC DNA]</scope>
    <source>
        <strain evidence="21 22">TK</strain>
    </source>
</reference>
<dbReference type="GO" id="GO:0004135">
    <property type="term" value="F:amylo-alpha-1,6-glucosidase activity"/>
    <property type="evidence" value="ECO:0007669"/>
    <property type="project" value="UniProtKB-EC"/>
</dbReference>
<comment type="catalytic activity">
    <reaction evidence="1">
        <text>Transfers a segment of a (1-&gt;4)-alpha-D-glucan to a new position in an acceptor, which may be glucose or a (1-&gt;4)-alpha-D-glucan.</text>
        <dbReference type="EC" id="2.4.1.25"/>
    </reaction>
</comment>
<accession>A0A152A9F1</accession>
<dbReference type="GO" id="GO:0005980">
    <property type="term" value="P:glycogen catabolic process"/>
    <property type="evidence" value="ECO:0007669"/>
    <property type="project" value="InterPro"/>
</dbReference>
<evidence type="ECO:0000259" key="17">
    <source>
        <dbReference type="Pfam" id="PF06202"/>
    </source>
</evidence>
<dbReference type="GO" id="GO:0004134">
    <property type="term" value="F:4-alpha-glucanotransferase activity"/>
    <property type="evidence" value="ECO:0007669"/>
    <property type="project" value="UniProtKB-EC"/>
</dbReference>
<evidence type="ECO:0000256" key="7">
    <source>
        <dbReference type="ARBA" id="ARBA00020723"/>
    </source>
</evidence>
<comment type="function">
    <text evidence="3">Multifunctional enzyme acting as 1,4-alpha-D-glucan:1,4-alpha-D-glucan 4-alpha-D-glycosyltransferase and amylo-1,6-glucosidase in glycogen degradation.</text>
</comment>
<evidence type="ECO:0000256" key="14">
    <source>
        <dbReference type="ARBA" id="ARBA00023295"/>
    </source>
</evidence>
<evidence type="ECO:0000256" key="4">
    <source>
        <dbReference type="ARBA" id="ARBA00004496"/>
    </source>
</evidence>
<protein>
    <recommendedName>
        <fullName evidence="7">Glycogen debranching enzyme</fullName>
        <ecNumber evidence="5">2.4.1.25</ecNumber>
        <ecNumber evidence="6">3.2.1.33</ecNumber>
    </recommendedName>
    <alternativeName>
        <fullName evidence="16">Glycogen debrancher</fullName>
    </alternativeName>
</protein>
<dbReference type="CDD" id="cd11327">
    <property type="entry name" value="AmyAc_Glg_debranch_2"/>
    <property type="match status" value="1"/>
</dbReference>
<dbReference type="Proteomes" id="UP000076078">
    <property type="component" value="Unassembled WGS sequence"/>
</dbReference>
<evidence type="ECO:0000256" key="9">
    <source>
        <dbReference type="ARBA" id="ARBA00022676"/>
    </source>
</evidence>
<evidence type="ECO:0000256" key="1">
    <source>
        <dbReference type="ARBA" id="ARBA00000439"/>
    </source>
</evidence>
<keyword evidence="12" id="KW-0320">Glycogen biosynthesis</keyword>
<organism evidence="21 22">
    <name type="scientific">Tieghemostelium lacteum</name>
    <name type="common">Slime mold</name>
    <name type="synonym">Dictyostelium lacteum</name>
    <dbReference type="NCBI Taxonomy" id="361077"/>
    <lineage>
        <taxon>Eukaryota</taxon>
        <taxon>Amoebozoa</taxon>
        <taxon>Evosea</taxon>
        <taxon>Eumycetozoa</taxon>
        <taxon>Dictyostelia</taxon>
        <taxon>Dictyosteliales</taxon>
        <taxon>Raperosteliaceae</taxon>
        <taxon>Tieghemostelium</taxon>
    </lineage>
</organism>
<evidence type="ECO:0000256" key="13">
    <source>
        <dbReference type="ARBA" id="ARBA00023268"/>
    </source>
</evidence>
<dbReference type="InterPro" id="IPR012341">
    <property type="entry name" value="6hp_glycosidase-like_sf"/>
</dbReference>
<evidence type="ECO:0000256" key="8">
    <source>
        <dbReference type="ARBA" id="ARBA00022490"/>
    </source>
</evidence>
<evidence type="ECO:0000256" key="16">
    <source>
        <dbReference type="ARBA" id="ARBA00031477"/>
    </source>
</evidence>
<dbReference type="EC" id="2.4.1.25" evidence="5"/>
<dbReference type="OMA" id="YEEGHVH"/>
<evidence type="ECO:0000256" key="10">
    <source>
        <dbReference type="ARBA" id="ARBA00022679"/>
    </source>
</evidence>
<sequence length="1552" mass="176653">MIDNENNSSSHSNEFKSVLESFDSKIRMKDYSSSLNSPSKENVSGIDTNVGDAIYTITMSGNGSEPPFNQKGLILKSLGTLRIIIPAGFEISSKNPQIYTNYPEGPNDKFQRDHFTKFQKDSEHKIYNGNNDLYFDRKIERYGCFEYYVSWDEDIDPPIQLKAKVKGTFQVNPVLTINNNVLPSDGIILQTYLTKCLGPLENWDHFIQQSSQLGYNMIHFTPIQEIGASGSSYSIYDQQSISSKIHGGSEQEKLFAVKDFIIGIEKKYNVLSMIDLVWNHTAHNSKWLTEHPDAGYNTDNSPHLKSAVLLDQALVDYGKGIYGKEINDSAQLDELMSQIKERVILPLRLWEYYVLDIDSEIKRFKEQYQESGRVKDSIYASSAFSPSYLKNVISNPTVEKNDIIKNITKKGLIRNPSYERFSLGIDLAVVFKLLDTCSTFINLTTNEQAQWYQEVLNSINMTIYDDYDADYLAMCNNIYERLKYERLSSHGPKMGAFTSAKPMINSYFTKIPVRQQNGTIREIPLANNGWIYNYNPTVDFASSQSRSYLRRDVIVWGDCVKLRYGSQPSDSPWLWNHMKEYTQKMASIFQAIRIDNCHSTPIHVAQYLLDCAREVRPSLYVTCELFTGSEDVDDIFVRNLGINSLIREAMACHDSSELGRVCHRYGGLPICSLNNNFDSVQALLPVLPPALFMDCTHDNETPFQKRTVFDTLPNSAVVAMTISAIGSTKGYDENYSKTVDLVNETKKYQPDISLNSGIFPVRKLLNKVHLELSYNKYNEIHVSQYGNVILVQRYSPSINESLFCLAHSSFSLPKQDVEHDDKKNSSVKGATFSIPCEINEFLFGARITGYSGSPTSEGHLNGLQVECEQLFGDKVLNRWCQIETPYSNESQLKLKLIDFPPGSVLFFRGKIPKDSSEAMEKLDALLSDQQAIQQSIQSCKFLDFNILLYRYHEEEKSITGSGSYHLDGYGQLPFCGLQGFITLLNHIYKFNDLGHPLCNNLRNGNWVMDYITGRLSQRQNLLAGRDWFIGAFNLVKQLPRHFIPKYFNMVVFTFYKQARKYIIQNMMPKFISTGNELTQDLAMASLQFYGLSTPLISNPNVLEGVPDREASMAAGFPHFSTGYMRSWGRDTFISLRGILLVTGRIQEAKQLIIGFGSCLRFGLIPNLLDSGTKPRFNSRDSVWWYLRSILDLYQILKNDNEKKDLLSSKVYRLFPQNSNEPFSTISEMIQEILQAHASGIDFREPNAGREIDEKMRDEGFNIKIHLNKDNGFLYGGNPLNCGTWMDKMGESQKANNFGEPATPRDGAPIEITAMLYSIVSWLSDLNQKKLYPHTGVKLADGSTLSYDSWSKLIQQNFEKYYYVPAHGCDKGYLINVNYIRRRSIYKDVVGSKSQFSDYQFRPNLCVAMSFAPELFQKEHAIKCLELVRTSLLGPLGMKTLDPNDPTYHGNYDNSNDNAYKPTAKGFNYHNGPEWVWCYGFFLNALINFSVTKSAVEKNHLVESLLLKHRSYITTSPYASLPELTNRDGAYCRDSCESQAWSIATILSSIQKL</sequence>
<evidence type="ECO:0000259" key="18">
    <source>
        <dbReference type="Pfam" id="PF14699"/>
    </source>
</evidence>
<dbReference type="Gene3D" id="3.20.20.80">
    <property type="entry name" value="Glycosidases"/>
    <property type="match status" value="1"/>
</dbReference>
<keyword evidence="22" id="KW-1185">Reference proteome</keyword>
<evidence type="ECO:0000256" key="11">
    <source>
        <dbReference type="ARBA" id="ARBA00022801"/>
    </source>
</evidence>
<evidence type="ECO:0000259" key="20">
    <source>
        <dbReference type="Pfam" id="PF14702"/>
    </source>
</evidence>
<dbReference type="Pfam" id="PF06202">
    <property type="entry name" value="GDE_C"/>
    <property type="match status" value="1"/>
</dbReference>
<keyword evidence="14" id="KW-0326">Glycosidase</keyword>
<dbReference type="InterPro" id="IPR029436">
    <property type="entry name" value="AGL_euk_N"/>
</dbReference>
<dbReference type="GO" id="GO:0005978">
    <property type="term" value="P:glycogen biosynthetic process"/>
    <property type="evidence" value="ECO:0007669"/>
    <property type="project" value="UniProtKB-KW"/>
</dbReference>
<comment type="subcellular location">
    <subcellularLocation>
        <location evidence="4">Cytoplasm</location>
    </subcellularLocation>
</comment>
<dbReference type="SUPFAM" id="SSF51445">
    <property type="entry name" value="(Trans)glycosidases"/>
    <property type="match status" value="1"/>
</dbReference>
<dbReference type="InterPro" id="IPR017853">
    <property type="entry name" value="GH"/>
</dbReference>
<dbReference type="FunFam" id="1.50.10.10:FF:000039">
    <property type="entry name" value="Glycogen debranching enzyme Gdb1, putative"/>
    <property type="match status" value="1"/>
</dbReference>
<gene>
    <name evidence="21" type="ORF">DLAC_00317</name>
</gene>
<dbReference type="Gene3D" id="1.50.10.10">
    <property type="match status" value="1"/>
</dbReference>
<dbReference type="Pfam" id="PF14699">
    <property type="entry name" value="hGDE_N"/>
    <property type="match status" value="1"/>
</dbReference>
<evidence type="ECO:0000256" key="12">
    <source>
        <dbReference type="ARBA" id="ARBA00023056"/>
    </source>
</evidence>
<evidence type="ECO:0000256" key="2">
    <source>
        <dbReference type="ARBA" id="ARBA00000927"/>
    </source>
</evidence>
<keyword evidence="13" id="KW-0511">Multifunctional enzyme</keyword>
<dbReference type="OrthoDB" id="10248904at2759"/>
<dbReference type="InterPro" id="IPR032788">
    <property type="entry name" value="AGL_central"/>
</dbReference>
<dbReference type="FunFam" id="3.20.20.80:FF:000070">
    <property type="entry name" value="GDB1p Glycogen debranching enzyme"/>
    <property type="match status" value="1"/>
</dbReference>
<evidence type="ECO:0000256" key="15">
    <source>
        <dbReference type="ARBA" id="ARBA00025780"/>
    </source>
</evidence>
<dbReference type="InterPro" id="IPR008928">
    <property type="entry name" value="6-hairpin_glycosidase_sf"/>
</dbReference>
<keyword evidence="8" id="KW-0963">Cytoplasm</keyword>
<evidence type="ECO:0000313" key="22">
    <source>
        <dbReference type="Proteomes" id="UP000076078"/>
    </source>
</evidence>
<evidence type="ECO:0000313" key="21">
    <source>
        <dbReference type="EMBL" id="KYR02849.1"/>
    </source>
</evidence>
<dbReference type="EMBL" id="LODT01000001">
    <property type="protein sequence ID" value="KYR02849.1"/>
    <property type="molecule type" value="Genomic_DNA"/>
</dbReference>
<dbReference type="GO" id="GO:0005737">
    <property type="term" value="C:cytoplasm"/>
    <property type="evidence" value="ECO:0007669"/>
    <property type="project" value="UniProtKB-SubCell"/>
</dbReference>
<proteinExistence type="inferred from homology"/>
<comment type="similarity">
    <text evidence="15">Belongs to the glycogen debranching enzyme family.</text>
</comment>
<dbReference type="Pfam" id="PF14701">
    <property type="entry name" value="hDGE_amylase"/>
    <property type="match status" value="1"/>
</dbReference>
<feature type="domain" description="Eukaryotic glycogen debranching enzyme N-terminal" evidence="18">
    <location>
        <begin position="82"/>
        <end position="178"/>
    </location>
</feature>
<dbReference type="InterPro" id="IPR032792">
    <property type="entry name" value="AGL_glucanoTrfase"/>
</dbReference>
<comment type="caution">
    <text evidence="21">The sequence shown here is derived from an EMBL/GenBank/DDBJ whole genome shotgun (WGS) entry which is preliminary data.</text>
</comment>
<dbReference type="PANTHER" id="PTHR10569:SF2">
    <property type="entry name" value="GLYCOGEN DEBRANCHING ENZYME"/>
    <property type="match status" value="1"/>
</dbReference>
<dbReference type="SUPFAM" id="SSF48208">
    <property type="entry name" value="Six-hairpin glycosidases"/>
    <property type="match status" value="1"/>
</dbReference>
<feature type="domain" description="Glycogen debranching enzyme central" evidence="20">
    <location>
        <begin position="757"/>
        <end position="1015"/>
    </location>
</feature>
<dbReference type="FunCoup" id="A0A152A9F1">
    <property type="interactions" value="255"/>
</dbReference>
<feature type="domain" description="Glycogen debranching enzyme C-terminal" evidence="17">
    <location>
        <begin position="1106"/>
        <end position="1546"/>
    </location>
</feature>
<evidence type="ECO:0000256" key="5">
    <source>
        <dbReference type="ARBA" id="ARBA00012560"/>
    </source>
</evidence>
<feature type="domain" description="Glycogen debranching enzyme glucanotransferase" evidence="19">
    <location>
        <begin position="181"/>
        <end position="620"/>
    </location>
</feature>
<dbReference type="InterPro" id="IPR032790">
    <property type="entry name" value="GDE_C"/>
</dbReference>
<name>A0A152A9F1_TIELA</name>
<dbReference type="InParanoid" id="A0A152A9F1"/>
<comment type="catalytic activity">
    <reaction evidence="2">
        <text>Hydrolysis of (1-&gt;6)-alpha-D-glucosidic branch linkages in glycogen phosphorylase limit dextrin.</text>
        <dbReference type="EC" id="3.2.1.33"/>
    </reaction>
</comment>
<dbReference type="Pfam" id="PF14702">
    <property type="entry name" value="hGDE_central"/>
    <property type="match status" value="1"/>
</dbReference>
<evidence type="ECO:0000259" key="19">
    <source>
        <dbReference type="Pfam" id="PF14701"/>
    </source>
</evidence>
<keyword evidence="11" id="KW-0378">Hydrolase</keyword>
<keyword evidence="9" id="KW-0328">Glycosyltransferase</keyword>
<dbReference type="InterPro" id="IPR010401">
    <property type="entry name" value="AGL/Gdb1"/>
</dbReference>
<dbReference type="PANTHER" id="PTHR10569">
    <property type="entry name" value="GLYCOGEN DEBRANCHING ENZYME"/>
    <property type="match status" value="1"/>
</dbReference>
<evidence type="ECO:0000256" key="6">
    <source>
        <dbReference type="ARBA" id="ARBA00012778"/>
    </source>
</evidence>